<dbReference type="KEGG" id="alim:106511420"/>
<sequence>MRLTTVPLTSKFLGELDRQTDNLIKVFNAKGGTAGRKITAIMAQMDNNEDINVRRDCVLSCLSIYLNEDLDTLVKEYVDIESREAEADIAEKTMGIYTVRAEGCGPDGPGNGRFADVGVVLEGVEVLHNLQSVSHAFVMLYGLIYALNLSYPKSLTRTFEVYQKILMDLDSTKLSPKVQALKTQIAPVISLAIMHLHSYLLFFISFPVIQDCLNNPLVLEGCVRKTPVCFFFF</sequence>
<name>A0A2I4AJI2_AUSLI</name>
<dbReference type="AlphaFoldDB" id="A0A2I4AJI2"/>
<dbReference type="GeneID" id="106511420"/>
<dbReference type="OrthoDB" id="8895157at2759"/>
<protein>
    <submittedName>
        <fullName evidence="2">Uncharacterized protein LOC106511420</fullName>
    </submittedName>
</protein>
<evidence type="ECO:0000313" key="2">
    <source>
        <dbReference type="RefSeq" id="XP_013855636.1"/>
    </source>
</evidence>
<proteinExistence type="predicted"/>
<dbReference type="PANTHER" id="PTHR31025">
    <property type="entry name" value="SI:CH211-196P9.1-RELATED"/>
    <property type="match status" value="1"/>
</dbReference>
<keyword evidence="1" id="KW-1185">Reference proteome</keyword>
<evidence type="ECO:0000313" key="1">
    <source>
        <dbReference type="Proteomes" id="UP000192220"/>
    </source>
</evidence>
<dbReference type="Proteomes" id="UP000192220">
    <property type="component" value="Unplaced"/>
</dbReference>
<dbReference type="PANTHER" id="PTHR31025:SF27">
    <property type="entry name" value="SI:CH211-193K19.2-RELATED"/>
    <property type="match status" value="1"/>
</dbReference>
<dbReference type="InParanoid" id="A0A2I4AJI2"/>
<accession>A0A2I4AJI2</accession>
<organism evidence="1 2">
    <name type="scientific">Austrofundulus limnaeus</name>
    <name type="common">Annual killifish</name>
    <dbReference type="NCBI Taxonomy" id="52670"/>
    <lineage>
        <taxon>Eukaryota</taxon>
        <taxon>Metazoa</taxon>
        <taxon>Chordata</taxon>
        <taxon>Craniata</taxon>
        <taxon>Vertebrata</taxon>
        <taxon>Euteleostomi</taxon>
        <taxon>Actinopterygii</taxon>
        <taxon>Neopterygii</taxon>
        <taxon>Teleostei</taxon>
        <taxon>Neoteleostei</taxon>
        <taxon>Acanthomorphata</taxon>
        <taxon>Ovalentaria</taxon>
        <taxon>Atherinomorphae</taxon>
        <taxon>Cyprinodontiformes</taxon>
        <taxon>Rivulidae</taxon>
        <taxon>Austrofundulus</taxon>
    </lineage>
</organism>
<gene>
    <name evidence="2" type="primary">LOC106511420</name>
</gene>
<dbReference type="RefSeq" id="XP_013855636.1">
    <property type="nucleotide sequence ID" value="XM_014000182.1"/>
</dbReference>
<reference evidence="2" key="1">
    <citation type="submission" date="2025-08" db="UniProtKB">
        <authorList>
            <consortium name="RefSeq"/>
        </authorList>
    </citation>
    <scope>IDENTIFICATION</scope>
</reference>